<dbReference type="AlphaFoldDB" id="A0A180GRL0"/>
<evidence type="ECO:0000256" key="1">
    <source>
        <dbReference type="SAM" id="MobiDB-lite"/>
    </source>
</evidence>
<name>A0A180GRL0_PUCT1</name>
<accession>A0A180GRL0</accession>
<reference evidence="3" key="4">
    <citation type="submission" date="2025-05" db="UniProtKB">
        <authorList>
            <consortium name="EnsemblFungi"/>
        </authorList>
    </citation>
    <scope>IDENTIFICATION</scope>
    <source>
        <strain evidence="3">isolate 1-1 / race 1 (BBBD)</strain>
    </source>
</reference>
<evidence type="ECO:0000313" key="2">
    <source>
        <dbReference type="EMBL" id="OAV95164.1"/>
    </source>
</evidence>
<feature type="compositionally biased region" description="Polar residues" evidence="1">
    <location>
        <begin position="47"/>
        <end position="65"/>
    </location>
</feature>
<proteinExistence type="predicted"/>
<evidence type="ECO:0000313" key="3">
    <source>
        <dbReference type="EnsemblFungi" id="PTTG_26774-t43_1-p1"/>
    </source>
</evidence>
<dbReference type="STRING" id="630390.A0A180GRL0"/>
<feature type="compositionally biased region" description="Polar residues" evidence="1">
    <location>
        <begin position="227"/>
        <end position="243"/>
    </location>
</feature>
<reference evidence="2" key="2">
    <citation type="submission" date="2016-05" db="EMBL/GenBank/DDBJ databases">
        <title>Comparative analysis highlights variable genome content of wheat rusts and divergence of the mating loci.</title>
        <authorList>
            <person name="Cuomo C.A."/>
            <person name="Bakkeren G."/>
            <person name="Szabo L."/>
            <person name="Khalil H."/>
            <person name="Joly D."/>
            <person name="Goldberg J."/>
            <person name="Young S."/>
            <person name="Zeng Q."/>
            <person name="Fellers J."/>
        </authorList>
    </citation>
    <scope>NUCLEOTIDE SEQUENCE [LARGE SCALE GENOMIC DNA]</scope>
    <source>
        <strain evidence="2">1-1 BBBD Race 1</strain>
    </source>
</reference>
<dbReference type="EnsemblFungi" id="PTTG_26774-t43_1">
    <property type="protein sequence ID" value="PTTG_26774-t43_1-p1"/>
    <property type="gene ID" value="PTTG_26774"/>
</dbReference>
<sequence length="371" mass="39997">MGAPATVTGLRRAPISPPVSEFQQAIYGCAVVSDLLHRLSRPGRSAPRSSTGQSTAHSSTGQSAEHSSRDYLFRPAPTRQPAARSSTGHSAPRSSTGQSTAHSSLLRRAMMESAARRATRGARACGTSSTPARRFGAASRANVLFSASIPPTDLRLTQATSLAAVQSPLPTVGNTLLLGSVPELSFPKSPPARMIPPSFGAQMANTVNSANNALEPSHLAQHHVPSTAGTNQKRVASNHQLSGSCPPKRANTQPSTTNQPSTHYSPAETRTNNTPPPHKQSDNGDSDSPRFENQPSNSARKETSNRAKNSRKRLDASIVELMKHLENDQLRQKVNTHAQYKRLTAEDRRVFTKAYNRYQHEVLLMAAERLL</sequence>
<feature type="compositionally biased region" description="Polar residues" evidence="1">
    <location>
        <begin position="250"/>
        <end position="273"/>
    </location>
</feature>
<dbReference type="Proteomes" id="UP000005240">
    <property type="component" value="Unassembled WGS sequence"/>
</dbReference>
<feature type="compositionally biased region" description="Basic and acidic residues" evidence="1">
    <location>
        <begin position="279"/>
        <end position="290"/>
    </location>
</feature>
<keyword evidence="4" id="KW-1185">Reference proteome</keyword>
<organism evidence="2">
    <name type="scientific">Puccinia triticina (isolate 1-1 / race 1 (BBBD))</name>
    <name type="common">Brown leaf rust fungus</name>
    <dbReference type="NCBI Taxonomy" id="630390"/>
    <lineage>
        <taxon>Eukaryota</taxon>
        <taxon>Fungi</taxon>
        <taxon>Dikarya</taxon>
        <taxon>Basidiomycota</taxon>
        <taxon>Pucciniomycotina</taxon>
        <taxon>Pucciniomycetes</taxon>
        <taxon>Pucciniales</taxon>
        <taxon>Pucciniaceae</taxon>
        <taxon>Puccinia</taxon>
    </lineage>
</organism>
<reference evidence="3 4" key="3">
    <citation type="journal article" date="2017" name="G3 (Bethesda)">
        <title>Comparative analysis highlights variable genome content of wheat rusts and divergence of the mating loci.</title>
        <authorList>
            <person name="Cuomo C.A."/>
            <person name="Bakkeren G."/>
            <person name="Khalil H.B."/>
            <person name="Panwar V."/>
            <person name="Joly D."/>
            <person name="Linning R."/>
            <person name="Sakthikumar S."/>
            <person name="Song X."/>
            <person name="Adiconis X."/>
            <person name="Fan L."/>
            <person name="Goldberg J.M."/>
            <person name="Levin J.Z."/>
            <person name="Young S."/>
            <person name="Zeng Q."/>
            <person name="Anikster Y."/>
            <person name="Bruce M."/>
            <person name="Wang M."/>
            <person name="Yin C."/>
            <person name="McCallum B."/>
            <person name="Szabo L.J."/>
            <person name="Hulbert S."/>
            <person name="Chen X."/>
            <person name="Fellers J.P."/>
        </authorList>
    </citation>
    <scope>NUCLEOTIDE SEQUENCE</scope>
    <source>
        <strain evidence="3">isolate 1-1 / race 1 (BBBD)</strain>
        <strain evidence="4">Isolate 1-1 / race 1 (BBBD)</strain>
    </source>
</reference>
<gene>
    <name evidence="2" type="ORF">PTTG_26774</name>
</gene>
<protein>
    <submittedName>
        <fullName evidence="2 3">Uncharacterized protein</fullName>
    </submittedName>
</protein>
<dbReference type="EMBL" id="ADAS02000032">
    <property type="protein sequence ID" value="OAV95164.1"/>
    <property type="molecule type" value="Genomic_DNA"/>
</dbReference>
<evidence type="ECO:0000313" key="4">
    <source>
        <dbReference type="Proteomes" id="UP000005240"/>
    </source>
</evidence>
<feature type="region of interest" description="Disordered" evidence="1">
    <location>
        <begin position="222"/>
        <end position="313"/>
    </location>
</feature>
<feature type="region of interest" description="Disordered" evidence="1">
    <location>
        <begin position="40"/>
        <end position="133"/>
    </location>
</feature>
<reference evidence="2" key="1">
    <citation type="submission" date="2009-11" db="EMBL/GenBank/DDBJ databases">
        <authorList>
            <consortium name="The Broad Institute Genome Sequencing Platform"/>
            <person name="Ward D."/>
            <person name="Feldgarden M."/>
            <person name="Earl A."/>
            <person name="Young S.K."/>
            <person name="Zeng Q."/>
            <person name="Koehrsen M."/>
            <person name="Alvarado L."/>
            <person name="Berlin A."/>
            <person name="Bochicchio J."/>
            <person name="Borenstein D."/>
            <person name="Chapman S.B."/>
            <person name="Chen Z."/>
            <person name="Engels R."/>
            <person name="Freedman E."/>
            <person name="Gellesch M."/>
            <person name="Goldberg J."/>
            <person name="Griggs A."/>
            <person name="Gujja S."/>
            <person name="Heilman E."/>
            <person name="Heiman D."/>
            <person name="Hepburn T."/>
            <person name="Howarth C."/>
            <person name="Jen D."/>
            <person name="Larson L."/>
            <person name="Lewis B."/>
            <person name="Mehta T."/>
            <person name="Park D."/>
            <person name="Pearson M."/>
            <person name="Roberts A."/>
            <person name="Saif S."/>
            <person name="Shea T."/>
            <person name="Shenoy N."/>
            <person name="Sisk P."/>
            <person name="Stolte C."/>
            <person name="Sykes S."/>
            <person name="Thomson T."/>
            <person name="Walk T."/>
            <person name="White J."/>
            <person name="Yandava C."/>
            <person name="Izard J."/>
            <person name="Baranova O.V."/>
            <person name="Blanton J.M."/>
            <person name="Tanner A.C."/>
            <person name="Dewhirst F.E."/>
            <person name="Haas B."/>
            <person name="Nusbaum C."/>
            <person name="Birren B."/>
        </authorList>
    </citation>
    <scope>NUCLEOTIDE SEQUENCE [LARGE SCALE GENOMIC DNA]</scope>
    <source>
        <strain evidence="2">1-1 BBBD Race 1</strain>
    </source>
</reference>
<feature type="compositionally biased region" description="Polar residues" evidence="1">
    <location>
        <begin position="83"/>
        <end position="103"/>
    </location>
</feature>
<dbReference type="VEuPathDB" id="FungiDB:PTTG_26774"/>